<dbReference type="EMBL" id="CM034393">
    <property type="protein sequence ID" value="KAJ0179656.1"/>
    <property type="molecule type" value="Genomic_DNA"/>
</dbReference>
<sequence length="184" mass="20891">MSYSSFQELLLILKPKLTRQNTVMRSCPAPLRTRFKRASHAQVGIEKAVTSLPLEIYIGACFASIMLSEFQLGEIPLHMLLHTCMVLDVVQIIPISDTFQSGFRFGPYYTGTQMDVTMPYILPNTSMQVLMNVSDIWDVPPIDLDVFHRPDVLVITLYVAVLTASLSANTLLIFIVIKFQYMRR</sequence>
<gene>
    <name evidence="1" type="ORF">K1T71_004247</name>
</gene>
<evidence type="ECO:0000313" key="2">
    <source>
        <dbReference type="Proteomes" id="UP000824533"/>
    </source>
</evidence>
<reference evidence="1 2" key="1">
    <citation type="journal article" date="2021" name="Front. Genet.">
        <title>Chromosome-Level Genome Assembly Reveals Significant Gene Expansion in the Toll and IMD Signaling Pathways of Dendrolimus kikuchii.</title>
        <authorList>
            <person name="Zhou J."/>
            <person name="Wu P."/>
            <person name="Xiong Z."/>
            <person name="Liu N."/>
            <person name="Zhao N."/>
            <person name="Ji M."/>
            <person name="Qiu Y."/>
            <person name="Yang B."/>
        </authorList>
    </citation>
    <scope>NUCLEOTIDE SEQUENCE [LARGE SCALE GENOMIC DNA]</scope>
    <source>
        <strain evidence="1">Ann1</strain>
    </source>
</reference>
<accession>A0ACC1D6R9</accession>
<name>A0ACC1D6R9_9NEOP</name>
<keyword evidence="2" id="KW-1185">Reference proteome</keyword>
<evidence type="ECO:0000313" key="1">
    <source>
        <dbReference type="EMBL" id="KAJ0179656.1"/>
    </source>
</evidence>
<proteinExistence type="predicted"/>
<comment type="caution">
    <text evidence="1">The sequence shown here is derived from an EMBL/GenBank/DDBJ whole genome shotgun (WGS) entry which is preliminary data.</text>
</comment>
<dbReference type="Proteomes" id="UP000824533">
    <property type="component" value="Linkage Group LG07"/>
</dbReference>
<organism evidence="1 2">
    <name type="scientific">Dendrolimus kikuchii</name>
    <dbReference type="NCBI Taxonomy" id="765133"/>
    <lineage>
        <taxon>Eukaryota</taxon>
        <taxon>Metazoa</taxon>
        <taxon>Ecdysozoa</taxon>
        <taxon>Arthropoda</taxon>
        <taxon>Hexapoda</taxon>
        <taxon>Insecta</taxon>
        <taxon>Pterygota</taxon>
        <taxon>Neoptera</taxon>
        <taxon>Endopterygota</taxon>
        <taxon>Lepidoptera</taxon>
        <taxon>Glossata</taxon>
        <taxon>Ditrysia</taxon>
        <taxon>Bombycoidea</taxon>
        <taxon>Lasiocampidae</taxon>
        <taxon>Dendrolimus</taxon>
    </lineage>
</organism>
<protein>
    <submittedName>
        <fullName evidence="1">Uncharacterized protein</fullName>
    </submittedName>
</protein>